<evidence type="ECO:0000256" key="9">
    <source>
        <dbReference type="ARBA" id="ARBA00023002"/>
    </source>
</evidence>
<dbReference type="InterPro" id="IPR001763">
    <property type="entry name" value="Rhodanese-like_dom"/>
</dbReference>
<comment type="similarity">
    <text evidence="10">Belongs to the SoxB family.</text>
</comment>
<evidence type="ECO:0000256" key="11">
    <source>
        <dbReference type="ARBA" id="ARBA00044044"/>
    </source>
</evidence>
<dbReference type="NCBIfam" id="TIGR01373">
    <property type="entry name" value="soxB"/>
    <property type="match status" value="1"/>
</dbReference>
<dbReference type="SUPFAM" id="SSF51905">
    <property type="entry name" value="FAD/NAD(P)-binding domain"/>
    <property type="match status" value="1"/>
</dbReference>
<evidence type="ECO:0000256" key="7">
    <source>
        <dbReference type="ARBA" id="ARBA00022741"/>
    </source>
</evidence>
<reference evidence="18" key="1">
    <citation type="submission" date="2021-03" db="EMBL/GenBank/DDBJ databases">
        <title>Genome sequencing and assembly of Tianweitania sediminis.</title>
        <authorList>
            <person name="Chhetri G."/>
        </authorList>
    </citation>
    <scope>NUCLEOTIDE SEQUENCE</scope>
    <source>
        <strain evidence="18">Z8</strain>
    </source>
</reference>
<evidence type="ECO:0000256" key="1">
    <source>
        <dbReference type="ARBA" id="ARBA00001917"/>
    </source>
</evidence>
<dbReference type="PANTHER" id="PTHR13847:SF287">
    <property type="entry name" value="FAD-DEPENDENT OXIDOREDUCTASE DOMAIN-CONTAINING PROTEIN 1"/>
    <property type="match status" value="1"/>
</dbReference>
<evidence type="ECO:0000256" key="4">
    <source>
        <dbReference type="ARBA" id="ARBA00022490"/>
    </source>
</evidence>
<dbReference type="PANTHER" id="PTHR13847">
    <property type="entry name" value="SARCOSINE DEHYDROGENASE-RELATED"/>
    <property type="match status" value="1"/>
</dbReference>
<dbReference type="GO" id="GO:0005737">
    <property type="term" value="C:cytoplasm"/>
    <property type="evidence" value="ECO:0007669"/>
    <property type="project" value="UniProtKB-SubCell"/>
</dbReference>
<dbReference type="Gene3D" id="3.50.50.60">
    <property type="entry name" value="FAD/NAD(P)-binding domain"/>
    <property type="match status" value="1"/>
</dbReference>
<dbReference type="Proteomes" id="UP000666240">
    <property type="component" value="Unassembled WGS sequence"/>
</dbReference>
<evidence type="ECO:0000256" key="13">
    <source>
        <dbReference type="ARBA" id="ARBA00044216"/>
    </source>
</evidence>
<evidence type="ECO:0000256" key="5">
    <source>
        <dbReference type="ARBA" id="ARBA00022630"/>
    </source>
</evidence>
<feature type="domain" description="Rhodanese" evidence="17">
    <location>
        <begin position="43"/>
        <end position="86"/>
    </location>
</feature>
<keyword evidence="19" id="KW-1185">Reference proteome</keyword>
<dbReference type="GO" id="GO:0046653">
    <property type="term" value="P:tetrahydrofolate metabolic process"/>
    <property type="evidence" value="ECO:0007669"/>
    <property type="project" value="InterPro"/>
</dbReference>
<dbReference type="EMBL" id="JAGIYY010000001">
    <property type="protein sequence ID" value="MBP0437241.1"/>
    <property type="molecule type" value="Genomic_DNA"/>
</dbReference>
<organism evidence="18 19">
    <name type="scientific">Tianweitania sediminis</name>
    <dbReference type="NCBI Taxonomy" id="1502156"/>
    <lineage>
        <taxon>Bacteria</taxon>
        <taxon>Pseudomonadati</taxon>
        <taxon>Pseudomonadota</taxon>
        <taxon>Alphaproteobacteria</taxon>
        <taxon>Hyphomicrobiales</taxon>
        <taxon>Phyllobacteriaceae</taxon>
        <taxon>Tianweitania</taxon>
    </lineage>
</organism>
<evidence type="ECO:0000256" key="2">
    <source>
        <dbReference type="ARBA" id="ARBA00001974"/>
    </source>
</evidence>
<protein>
    <recommendedName>
        <fullName evidence="12">Sarcosine oxidase subunit beta</fullName>
        <ecNumber evidence="11">1.5.3.24</ecNumber>
    </recommendedName>
    <alternativeName>
        <fullName evidence="13">Sarcosine oxidase (5,10-methylenetetrahydrofolate-forming) subunit beta</fullName>
    </alternativeName>
    <alternativeName>
        <fullName evidence="14">Tetrameric sarcosine oxidase subunit beta</fullName>
    </alternativeName>
</protein>
<evidence type="ECO:0000256" key="12">
    <source>
        <dbReference type="ARBA" id="ARBA00044150"/>
    </source>
</evidence>
<evidence type="ECO:0000259" key="17">
    <source>
        <dbReference type="PROSITE" id="PS50206"/>
    </source>
</evidence>
<dbReference type="GO" id="GO:0000166">
    <property type="term" value="F:nucleotide binding"/>
    <property type="evidence" value="ECO:0007669"/>
    <property type="project" value="UniProtKB-KW"/>
</dbReference>
<comment type="subcellular location">
    <subcellularLocation>
        <location evidence="3">Cytoplasm</location>
    </subcellularLocation>
</comment>
<evidence type="ECO:0000256" key="15">
    <source>
        <dbReference type="ARBA" id="ARBA00047316"/>
    </source>
</evidence>
<dbReference type="GO" id="GO:0008115">
    <property type="term" value="F:sarcosine oxidase activity"/>
    <property type="evidence" value="ECO:0007669"/>
    <property type="project" value="InterPro"/>
</dbReference>
<accession>A0A8J7RHB5</accession>
<evidence type="ECO:0000256" key="10">
    <source>
        <dbReference type="ARBA" id="ARBA00043973"/>
    </source>
</evidence>
<comment type="catalytic activity">
    <reaction evidence="15">
        <text>sarcosine + O2 + H2O = formaldehyde + glycine + H2O2</text>
        <dbReference type="Rhea" id="RHEA:13313"/>
        <dbReference type="ChEBI" id="CHEBI:15377"/>
        <dbReference type="ChEBI" id="CHEBI:15379"/>
        <dbReference type="ChEBI" id="CHEBI:16240"/>
        <dbReference type="ChEBI" id="CHEBI:16842"/>
        <dbReference type="ChEBI" id="CHEBI:57305"/>
        <dbReference type="ChEBI" id="CHEBI:57433"/>
    </reaction>
</comment>
<comment type="caution">
    <text evidence="18">The sequence shown here is derived from an EMBL/GenBank/DDBJ whole genome shotgun (WGS) entry which is preliminary data.</text>
</comment>
<dbReference type="PROSITE" id="PS50206">
    <property type="entry name" value="RHODANESE_3"/>
    <property type="match status" value="1"/>
</dbReference>
<dbReference type="EC" id="1.5.3.24" evidence="11"/>
<dbReference type="Pfam" id="PF01266">
    <property type="entry name" value="DAO"/>
    <property type="match status" value="1"/>
</dbReference>
<evidence type="ECO:0000256" key="14">
    <source>
        <dbReference type="ARBA" id="ARBA00044295"/>
    </source>
</evidence>
<keyword evidence="8" id="KW-0274">FAD</keyword>
<keyword evidence="4" id="KW-0963">Cytoplasm</keyword>
<dbReference type="InterPro" id="IPR006076">
    <property type="entry name" value="FAD-dep_OxRdtase"/>
</dbReference>
<evidence type="ECO:0000256" key="3">
    <source>
        <dbReference type="ARBA" id="ARBA00004496"/>
    </source>
</evidence>
<keyword evidence="5" id="KW-0285">Flavoprotein</keyword>
<keyword evidence="7" id="KW-0547">Nucleotide-binding</keyword>
<evidence type="ECO:0000313" key="19">
    <source>
        <dbReference type="Proteomes" id="UP000666240"/>
    </source>
</evidence>
<evidence type="ECO:0000256" key="6">
    <source>
        <dbReference type="ARBA" id="ARBA00022643"/>
    </source>
</evidence>
<keyword evidence="6" id="KW-0288">FMN</keyword>
<evidence type="ECO:0000256" key="8">
    <source>
        <dbReference type="ARBA" id="ARBA00022827"/>
    </source>
</evidence>
<name>A0A8J7RHB5_9HYPH</name>
<evidence type="ECO:0000256" key="16">
    <source>
        <dbReference type="ARBA" id="ARBA00048917"/>
    </source>
</evidence>
<keyword evidence="9" id="KW-0560">Oxidoreductase</keyword>
<evidence type="ECO:0000313" key="18">
    <source>
        <dbReference type="EMBL" id="MBP0437241.1"/>
    </source>
</evidence>
<gene>
    <name evidence="18" type="ORF">J5Y06_01085</name>
</gene>
<dbReference type="RefSeq" id="WP_209333267.1">
    <property type="nucleotide sequence ID" value="NZ_JAGIYY010000001.1"/>
</dbReference>
<comment type="cofactor">
    <cofactor evidence="1">
        <name>FMN</name>
        <dbReference type="ChEBI" id="CHEBI:58210"/>
    </cofactor>
</comment>
<dbReference type="InterPro" id="IPR036188">
    <property type="entry name" value="FAD/NAD-bd_sf"/>
</dbReference>
<dbReference type="Gene3D" id="3.30.9.10">
    <property type="entry name" value="D-Amino Acid Oxidase, subunit A, domain 2"/>
    <property type="match status" value="1"/>
</dbReference>
<comment type="catalytic activity">
    <reaction evidence="16">
        <text>sarcosine + (6S)-5,6,7,8-tetrahydrofolate + O2 = (6R)-5,10-methylene-5,6,7,8-tetrahydrofolate + glycine + H2O2</text>
        <dbReference type="Rhea" id="RHEA:70455"/>
        <dbReference type="ChEBI" id="CHEBI:15379"/>
        <dbReference type="ChEBI" id="CHEBI:15636"/>
        <dbReference type="ChEBI" id="CHEBI:16240"/>
        <dbReference type="ChEBI" id="CHEBI:57305"/>
        <dbReference type="ChEBI" id="CHEBI:57433"/>
        <dbReference type="ChEBI" id="CHEBI:57453"/>
        <dbReference type="EC" id="1.5.3.24"/>
    </reaction>
</comment>
<dbReference type="AlphaFoldDB" id="A0A8J7RHB5"/>
<dbReference type="SUPFAM" id="SSF54373">
    <property type="entry name" value="FAD-linked reductases, C-terminal domain"/>
    <property type="match status" value="1"/>
</dbReference>
<proteinExistence type="inferred from homology"/>
<sequence>MQPPRNNKRYSAWSLFREGLRGHSGWEEAWRSPPGPKSSYDAVIIGGGGQGLATAYYLAKNHGMTKVAVIEKGWIGGGNTGRNTSTIRSNYFYPESVALYDYSLKLYETLGKELNYNIMFSQRGVVTVAHSDAEMEIAARIVNAMQINDTDAELFTREQVLAKAPLLNSGDAARYPIFGGVWQGRAGVARHDAVAWGYARAASAYGVDIIERCEVTGFLMENGRCVGVETSKGDVRAGAVGIATAGNSGVVAGMAGFNLPIKSYSLQAMVSEPVKPCLDTVVLYLGTGTYMFQSDKGEIVVGGGIDRIPSYAQRGNPPVQAIVLSGMLEMFPSFGQLKMLRQWAGVVDVVPDSSPIIGPSPVPGLYLNCGWGTGGFKAIPAGGVVFAHLLATGEHHDISRPFDLDRFRTGRLVDEAAGSGIAH</sequence>
<comment type="cofactor">
    <cofactor evidence="2">
        <name>FAD</name>
        <dbReference type="ChEBI" id="CHEBI:57692"/>
    </cofactor>
</comment>
<dbReference type="InterPro" id="IPR006278">
    <property type="entry name" value="SoxB"/>
</dbReference>